<sequence length="212" mass="23448">MAGVKRSRDESAYRAKLSTAINSFAPVTRACFNYSANGRVYRISPRSSRYGEVSRIRSKKKATYRNFQKASEALERLQSRLRASSSKLVRLRKQQKLLENRSFSILNRELSSEDVVALEIKNQKLLEQLAARKPSNPKNSEGPSASKRPRHESAKSADSISEPIASTRSPHSPKPVNSRLALNPAVLKGFPSFLFGDGLVSAEGQGSGDRTL</sequence>
<reference evidence="3 4" key="1">
    <citation type="journal article" date="2021" name="Nat. Commun.">
        <title>Genetic determinants of endophytism in the Arabidopsis root mycobiome.</title>
        <authorList>
            <person name="Mesny F."/>
            <person name="Miyauchi S."/>
            <person name="Thiergart T."/>
            <person name="Pickel B."/>
            <person name="Atanasova L."/>
            <person name="Karlsson M."/>
            <person name="Huettel B."/>
            <person name="Barry K.W."/>
            <person name="Haridas S."/>
            <person name="Chen C."/>
            <person name="Bauer D."/>
            <person name="Andreopoulos W."/>
            <person name="Pangilinan J."/>
            <person name="LaButti K."/>
            <person name="Riley R."/>
            <person name="Lipzen A."/>
            <person name="Clum A."/>
            <person name="Drula E."/>
            <person name="Henrissat B."/>
            <person name="Kohler A."/>
            <person name="Grigoriev I.V."/>
            <person name="Martin F.M."/>
            <person name="Hacquard S."/>
        </authorList>
    </citation>
    <scope>NUCLEOTIDE SEQUENCE [LARGE SCALE GENOMIC DNA]</scope>
    <source>
        <strain evidence="3 4">MPI-SDFR-AT-0080</strain>
    </source>
</reference>
<feature type="coiled-coil region" evidence="1">
    <location>
        <begin position="60"/>
        <end position="101"/>
    </location>
</feature>
<evidence type="ECO:0000256" key="2">
    <source>
        <dbReference type="SAM" id="MobiDB-lite"/>
    </source>
</evidence>
<keyword evidence="1" id="KW-0175">Coiled coil</keyword>
<keyword evidence="4" id="KW-1185">Reference proteome</keyword>
<dbReference type="EMBL" id="JAGTJR010000111">
    <property type="protein sequence ID" value="KAH7009322.1"/>
    <property type="molecule type" value="Genomic_DNA"/>
</dbReference>
<evidence type="ECO:0000313" key="4">
    <source>
        <dbReference type="Proteomes" id="UP000774617"/>
    </source>
</evidence>
<organism evidence="3 4">
    <name type="scientific">Macrophomina phaseolina</name>
    <dbReference type="NCBI Taxonomy" id="35725"/>
    <lineage>
        <taxon>Eukaryota</taxon>
        <taxon>Fungi</taxon>
        <taxon>Dikarya</taxon>
        <taxon>Ascomycota</taxon>
        <taxon>Pezizomycotina</taxon>
        <taxon>Dothideomycetes</taxon>
        <taxon>Dothideomycetes incertae sedis</taxon>
        <taxon>Botryosphaeriales</taxon>
        <taxon>Botryosphaeriaceae</taxon>
        <taxon>Macrophomina</taxon>
    </lineage>
</organism>
<accession>A0ABQ8FR18</accession>
<feature type="region of interest" description="Disordered" evidence="2">
    <location>
        <begin position="129"/>
        <end position="178"/>
    </location>
</feature>
<feature type="compositionally biased region" description="Polar residues" evidence="2">
    <location>
        <begin position="156"/>
        <end position="170"/>
    </location>
</feature>
<evidence type="ECO:0000256" key="1">
    <source>
        <dbReference type="SAM" id="Coils"/>
    </source>
</evidence>
<comment type="caution">
    <text evidence="3">The sequence shown here is derived from an EMBL/GenBank/DDBJ whole genome shotgun (WGS) entry which is preliminary data.</text>
</comment>
<proteinExistence type="predicted"/>
<gene>
    <name evidence="3" type="ORF">B0J12DRAFT_691639</name>
</gene>
<dbReference type="Proteomes" id="UP000774617">
    <property type="component" value="Unassembled WGS sequence"/>
</dbReference>
<evidence type="ECO:0000313" key="3">
    <source>
        <dbReference type="EMBL" id="KAH7009322.1"/>
    </source>
</evidence>
<protein>
    <submittedName>
        <fullName evidence="3">Uncharacterized protein</fullName>
    </submittedName>
</protein>
<name>A0ABQ8FR18_9PEZI</name>